<dbReference type="GO" id="GO:0005737">
    <property type="term" value="C:cytoplasm"/>
    <property type="evidence" value="ECO:0007669"/>
    <property type="project" value="TreeGrafter"/>
</dbReference>
<evidence type="ECO:0000256" key="2">
    <source>
        <dbReference type="ARBA" id="ARBA00022602"/>
    </source>
</evidence>
<comment type="similarity">
    <text evidence="1">Belongs to the protein prenyltransferase subunit alpha family.</text>
</comment>
<evidence type="ECO:0000256" key="4">
    <source>
        <dbReference type="ARBA" id="ARBA00022737"/>
    </source>
</evidence>
<dbReference type="InterPro" id="IPR002088">
    <property type="entry name" value="Prenyl_trans_a"/>
</dbReference>
<keyword evidence="2" id="KW-0637">Prenyltransferase</keyword>
<dbReference type="AlphaFoldDB" id="A0A409XCD7"/>
<dbReference type="PANTHER" id="PTHR11129">
    <property type="entry name" value="PROTEIN FARNESYLTRANSFERASE ALPHA SUBUNIT/RAB GERANYLGERANYL TRANSFERASE ALPHA SUBUNIT"/>
    <property type="match status" value="1"/>
</dbReference>
<dbReference type="OrthoDB" id="1924260at2759"/>
<protein>
    <recommendedName>
        <fullName evidence="7">Protein prenyltransferase alpha subunit repeat-containing protein 1</fullName>
    </recommendedName>
</protein>
<dbReference type="Gene3D" id="1.25.40.120">
    <property type="entry name" value="Protein prenylyltransferase"/>
    <property type="match status" value="1"/>
</dbReference>
<comment type="caution">
    <text evidence="5">The sequence shown here is derived from an EMBL/GenBank/DDBJ whole genome shotgun (WGS) entry which is preliminary data.</text>
</comment>
<dbReference type="EMBL" id="NHYD01002079">
    <property type="protein sequence ID" value="PPQ88442.1"/>
    <property type="molecule type" value="Genomic_DNA"/>
</dbReference>
<dbReference type="Pfam" id="PF01239">
    <property type="entry name" value="PPTA"/>
    <property type="match status" value="1"/>
</dbReference>
<evidence type="ECO:0000256" key="1">
    <source>
        <dbReference type="ARBA" id="ARBA00006734"/>
    </source>
</evidence>
<evidence type="ECO:0000313" key="6">
    <source>
        <dbReference type="Proteomes" id="UP000283269"/>
    </source>
</evidence>
<accession>A0A409XCD7</accession>
<evidence type="ECO:0000256" key="3">
    <source>
        <dbReference type="ARBA" id="ARBA00022679"/>
    </source>
</evidence>
<dbReference type="Proteomes" id="UP000283269">
    <property type="component" value="Unassembled WGS sequence"/>
</dbReference>
<evidence type="ECO:0008006" key="7">
    <source>
        <dbReference type="Google" id="ProtNLM"/>
    </source>
</evidence>
<proteinExistence type="inferred from homology"/>
<keyword evidence="6" id="KW-1185">Reference proteome</keyword>
<dbReference type="PANTHER" id="PTHR11129:SF3">
    <property type="entry name" value="PROTEIN PRENYLTRANSFERASE ALPHA SUBUNIT REPEAT-CONTAINING PROTEIN 1"/>
    <property type="match status" value="1"/>
</dbReference>
<organism evidence="5 6">
    <name type="scientific">Psilocybe cyanescens</name>
    <dbReference type="NCBI Taxonomy" id="93625"/>
    <lineage>
        <taxon>Eukaryota</taxon>
        <taxon>Fungi</taxon>
        <taxon>Dikarya</taxon>
        <taxon>Basidiomycota</taxon>
        <taxon>Agaricomycotina</taxon>
        <taxon>Agaricomycetes</taxon>
        <taxon>Agaricomycetidae</taxon>
        <taxon>Agaricales</taxon>
        <taxon>Agaricineae</taxon>
        <taxon>Strophariaceae</taxon>
        <taxon>Psilocybe</taxon>
    </lineage>
</organism>
<keyword evidence="3" id="KW-0808">Transferase</keyword>
<dbReference type="SUPFAM" id="SSF48439">
    <property type="entry name" value="Protein prenylyltransferase"/>
    <property type="match status" value="1"/>
</dbReference>
<sequence>MAANESKPSLLVGVLSKLLHSSELASIEILPGALKDWAIVDLPPEAPKPSSHFPFVFVEGNLGIPQKVLHALYLAAVSLPWRSSGADDAIASSSVIILLNPAHQTALNARKSLMKEGHLDPEKELVLMELISRGSPECAKQSIVWDHRRWCLNRIYGMMGPVNTAHPLQFWASSEEMQLFPKIGPAVVQRELALTQHTCETYPRNYHSWAYWHFIIDVCYASICSSNNNERQQEFLRIVTAECIRIRRWIEQHVSDYSAMHQLFQSLTLLNRLRTIGVLIDEINGDLTTSMLINHALSLVTTYPSHESLWMYLRVALSGATTTELVEISDKLERQNLPSPYFKQQLFKWFSVSTEVHSCI</sequence>
<gene>
    <name evidence="5" type="ORF">CVT25_011567</name>
</gene>
<dbReference type="InParanoid" id="A0A409XCD7"/>
<keyword evidence="4" id="KW-0677">Repeat</keyword>
<name>A0A409XCD7_PSICY</name>
<dbReference type="GO" id="GO:0008318">
    <property type="term" value="F:protein prenyltransferase activity"/>
    <property type="evidence" value="ECO:0007669"/>
    <property type="project" value="InterPro"/>
</dbReference>
<reference evidence="5 6" key="1">
    <citation type="journal article" date="2018" name="Evol. Lett.">
        <title>Horizontal gene cluster transfer increased hallucinogenic mushroom diversity.</title>
        <authorList>
            <person name="Reynolds H.T."/>
            <person name="Vijayakumar V."/>
            <person name="Gluck-Thaler E."/>
            <person name="Korotkin H.B."/>
            <person name="Matheny P.B."/>
            <person name="Slot J.C."/>
        </authorList>
    </citation>
    <scope>NUCLEOTIDE SEQUENCE [LARGE SCALE GENOMIC DNA]</scope>
    <source>
        <strain evidence="5 6">2631</strain>
    </source>
</reference>
<evidence type="ECO:0000313" key="5">
    <source>
        <dbReference type="EMBL" id="PPQ88442.1"/>
    </source>
</evidence>